<dbReference type="EMBL" id="BGZK01000012">
    <property type="protein sequence ID" value="GBP04047.1"/>
    <property type="molecule type" value="Genomic_DNA"/>
</dbReference>
<comment type="caution">
    <text evidence="1">The sequence shown here is derived from an EMBL/GenBank/DDBJ whole genome shotgun (WGS) entry which is preliminary data.</text>
</comment>
<dbReference type="AlphaFoldDB" id="A0A4C1SRT2"/>
<dbReference type="InterPro" id="IPR009003">
    <property type="entry name" value="Peptidase_S1_PA"/>
</dbReference>
<protein>
    <submittedName>
        <fullName evidence="1">Uncharacterized protein</fullName>
    </submittedName>
</protein>
<keyword evidence="2" id="KW-1185">Reference proteome</keyword>
<evidence type="ECO:0000313" key="1">
    <source>
        <dbReference type="EMBL" id="GBP04047.1"/>
    </source>
</evidence>
<dbReference type="Proteomes" id="UP000299102">
    <property type="component" value="Unassembled WGS sequence"/>
</dbReference>
<reference evidence="1 2" key="1">
    <citation type="journal article" date="2019" name="Commun. Biol.">
        <title>The bagworm genome reveals a unique fibroin gene that provides high tensile strength.</title>
        <authorList>
            <person name="Kono N."/>
            <person name="Nakamura H."/>
            <person name="Ohtoshi R."/>
            <person name="Tomita M."/>
            <person name="Numata K."/>
            <person name="Arakawa K."/>
        </authorList>
    </citation>
    <scope>NUCLEOTIDE SEQUENCE [LARGE SCALE GENOMIC DNA]</scope>
</reference>
<dbReference type="OrthoDB" id="425681at2759"/>
<dbReference type="SUPFAM" id="SSF50494">
    <property type="entry name" value="Trypsin-like serine proteases"/>
    <property type="match status" value="1"/>
</dbReference>
<gene>
    <name evidence="1" type="ORF">EVAR_74803_1</name>
</gene>
<accession>A0A4C1SRT2</accession>
<evidence type="ECO:0000313" key="2">
    <source>
        <dbReference type="Proteomes" id="UP000299102"/>
    </source>
</evidence>
<sequence>MHDVSSRSIQALRFQYRGSSACVTINGVYTDWLDNHRALDELSVKFFPCVDDQVILVPSASGLQEMVNKMNDSVKKRGTKVNVGVKVMVIEGGESTTGCDILIESQAVIEHPAWTILNDIDCGESAIDRIIGGKIASIGQFPWIARLGYQENSSRQFSY</sequence>
<name>A0A4C1SRT2_EUMVA</name>
<organism evidence="1 2">
    <name type="scientific">Eumeta variegata</name>
    <name type="common">Bagworm moth</name>
    <name type="synonym">Eumeta japonica</name>
    <dbReference type="NCBI Taxonomy" id="151549"/>
    <lineage>
        <taxon>Eukaryota</taxon>
        <taxon>Metazoa</taxon>
        <taxon>Ecdysozoa</taxon>
        <taxon>Arthropoda</taxon>
        <taxon>Hexapoda</taxon>
        <taxon>Insecta</taxon>
        <taxon>Pterygota</taxon>
        <taxon>Neoptera</taxon>
        <taxon>Endopterygota</taxon>
        <taxon>Lepidoptera</taxon>
        <taxon>Glossata</taxon>
        <taxon>Ditrysia</taxon>
        <taxon>Tineoidea</taxon>
        <taxon>Psychidae</taxon>
        <taxon>Oiketicinae</taxon>
        <taxon>Eumeta</taxon>
    </lineage>
</organism>
<proteinExistence type="predicted"/>